<accession>A0A026W2I4</accession>
<dbReference type="AlphaFoldDB" id="A0A026W2I4"/>
<protein>
    <submittedName>
        <fullName evidence="1">Uncharacterized protein</fullName>
    </submittedName>
</protein>
<organism evidence="1 2">
    <name type="scientific">Ooceraea biroi</name>
    <name type="common">Clonal raider ant</name>
    <name type="synonym">Cerapachys biroi</name>
    <dbReference type="NCBI Taxonomy" id="2015173"/>
    <lineage>
        <taxon>Eukaryota</taxon>
        <taxon>Metazoa</taxon>
        <taxon>Ecdysozoa</taxon>
        <taxon>Arthropoda</taxon>
        <taxon>Hexapoda</taxon>
        <taxon>Insecta</taxon>
        <taxon>Pterygota</taxon>
        <taxon>Neoptera</taxon>
        <taxon>Endopterygota</taxon>
        <taxon>Hymenoptera</taxon>
        <taxon>Apocrita</taxon>
        <taxon>Aculeata</taxon>
        <taxon>Formicoidea</taxon>
        <taxon>Formicidae</taxon>
        <taxon>Dorylinae</taxon>
        <taxon>Ooceraea</taxon>
    </lineage>
</organism>
<name>A0A026W2I4_OOCBI</name>
<keyword evidence="2" id="KW-1185">Reference proteome</keyword>
<gene>
    <name evidence="1" type="ORF">X777_11314</name>
</gene>
<evidence type="ECO:0000313" key="2">
    <source>
        <dbReference type="Proteomes" id="UP000053097"/>
    </source>
</evidence>
<reference evidence="1 2" key="1">
    <citation type="journal article" date="2014" name="Curr. Biol.">
        <title>The genome of the clonal raider ant Cerapachys biroi.</title>
        <authorList>
            <person name="Oxley P.R."/>
            <person name="Ji L."/>
            <person name="Fetter-Pruneda I."/>
            <person name="McKenzie S.K."/>
            <person name="Li C."/>
            <person name="Hu H."/>
            <person name="Zhang G."/>
            <person name="Kronauer D.J."/>
        </authorList>
    </citation>
    <scope>NUCLEOTIDE SEQUENCE [LARGE SCALE GENOMIC DNA]</scope>
</reference>
<sequence>MDRGIPSQLNHRAGLSDWTAQMMSDALRHRAPQDGVRVGWPPSVLEISSMFSNSFSRVLG</sequence>
<proteinExistence type="predicted"/>
<dbReference type="Proteomes" id="UP000053097">
    <property type="component" value="Unassembled WGS sequence"/>
</dbReference>
<evidence type="ECO:0000313" key="1">
    <source>
        <dbReference type="EMBL" id="EZA50213.1"/>
    </source>
</evidence>
<dbReference type="EMBL" id="KK107468">
    <property type="protein sequence ID" value="EZA50213.1"/>
    <property type="molecule type" value="Genomic_DNA"/>
</dbReference>